<accession>A0ABW3FU55</accession>
<dbReference type="SUPFAM" id="SSF47413">
    <property type="entry name" value="lambda repressor-like DNA-binding domains"/>
    <property type="match status" value="1"/>
</dbReference>
<keyword evidence="3" id="KW-1185">Reference proteome</keyword>
<dbReference type="Gene3D" id="1.10.260.40">
    <property type="entry name" value="lambda repressor-like DNA-binding domains"/>
    <property type="match status" value="1"/>
</dbReference>
<name>A0ABW3FU55_9PSEU</name>
<comment type="caution">
    <text evidence="2">The sequence shown here is derived from an EMBL/GenBank/DDBJ whole genome shotgun (WGS) entry which is preliminary data.</text>
</comment>
<dbReference type="PANTHER" id="PTHR35010">
    <property type="entry name" value="BLL4672 PROTEIN-RELATED"/>
    <property type="match status" value="1"/>
</dbReference>
<proteinExistence type="predicted"/>
<dbReference type="EMBL" id="JBHTIW010000011">
    <property type="protein sequence ID" value="MFD0921223.1"/>
    <property type="molecule type" value="Genomic_DNA"/>
</dbReference>
<dbReference type="Gene3D" id="3.30.450.180">
    <property type="match status" value="1"/>
</dbReference>
<dbReference type="InterPro" id="IPR001387">
    <property type="entry name" value="Cro/C1-type_HTH"/>
</dbReference>
<dbReference type="PROSITE" id="PS50943">
    <property type="entry name" value="HTH_CROC1"/>
    <property type="match status" value="1"/>
</dbReference>
<dbReference type="InterPro" id="IPR010982">
    <property type="entry name" value="Lambda_DNA-bd_dom_sf"/>
</dbReference>
<dbReference type="SMART" id="SM00530">
    <property type="entry name" value="HTH_XRE"/>
    <property type="match status" value="1"/>
</dbReference>
<dbReference type="Pfam" id="PF13560">
    <property type="entry name" value="HTH_31"/>
    <property type="match status" value="1"/>
</dbReference>
<evidence type="ECO:0000313" key="2">
    <source>
        <dbReference type="EMBL" id="MFD0921223.1"/>
    </source>
</evidence>
<dbReference type="RefSeq" id="WP_263248858.1">
    <property type="nucleotide sequence ID" value="NZ_BAABLT010000004.1"/>
</dbReference>
<feature type="domain" description="HTH cro/C1-type" evidence="1">
    <location>
        <begin position="34"/>
        <end position="81"/>
    </location>
</feature>
<dbReference type="Pfam" id="PF17765">
    <property type="entry name" value="MLTR_LBD"/>
    <property type="match status" value="1"/>
</dbReference>
<dbReference type="InterPro" id="IPR041413">
    <property type="entry name" value="MLTR_LBD"/>
</dbReference>
<dbReference type="CDD" id="cd00093">
    <property type="entry name" value="HTH_XRE"/>
    <property type="match status" value="1"/>
</dbReference>
<sequence>MARAELAEFLRSRRARLDPASIGLPGRGPRRTSGLRREEVALLAHMSVDYYTRLEQARGPRPSPHVLGPLADALRLAPAERAHLFALAGASAPPPSSPVRRVRPHIAEMLRRLPDTAAVVTDAAYRVVAFNPLADALLGDLRGEPNLARRHFLRTGIVESSAAESFGRIAAARLRAAHARYSDDADLAHLLAELRARSPEFRELWEAYPVHAPGHRRKVLDHPEVGRIRVNCDVLPVPEDDQQVVFVTADPGSTAARAFRRLVATR</sequence>
<evidence type="ECO:0000313" key="3">
    <source>
        <dbReference type="Proteomes" id="UP001597018"/>
    </source>
</evidence>
<organism evidence="2 3">
    <name type="scientific">Saccharopolyspora rosea</name>
    <dbReference type="NCBI Taxonomy" id="524884"/>
    <lineage>
        <taxon>Bacteria</taxon>
        <taxon>Bacillati</taxon>
        <taxon>Actinomycetota</taxon>
        <taxon>Actinomycetes</taxon>
        <taxon>Pseudonocardiales</taxon>
        <taxon>Pseudonocardiaceae</taxon>
        <taxon>Saccharopolyspora</taxon>
    </lineage>
</organism>
<dbReference type="Proteomes" id="UP001597018">
    <property type="component" value="Unassembled WGS sequence"/>
</dbReference>
<dbReference type="PANTHER" id="PTHR35010:SF2">
    <property type="entry name" value="BLL4672 PROTEIN"/>
    <property type="match status" value="1"/>
</dbReference>
<protein>
    <submittedName>
        <fullName evidence="2">Helix-turn-helix transcriptional regulator</fullName>
    </submittedName>
</protein>
<gene>
    <name evidence="2" type="ORF">ACFQ16_15860</name>
</gene>
<reference evidence="3" key="1">
    <citation type="journal article" date="2019" name="Int. J. Syst. Evol. Microbiol.">
        <title>The Global Catalogue of Microorganisms (GCM) 10K type strain sequencing project: providing services to taxonomists for standard genome sequencing and annotation.</title>
        <authorList>
            <consortium name="The Broad Institute Genomics Platform"/>
            <consortium name="The Broad Institute Genome Sequencing Center for Infectious Disease"/>
            <person name="Wu L."/>
            <person name="Ma J."/>
        </authorList>
    </citation>
    <scope>NUCLEOTIDE SEQUENCE [LARGE SCALE GENOMIC DNA]</scope>
    <source>
        <strain evidence="3">CCUG 56401</strain>
    </source>
</reference>
<evidence type="ECO:0000259" key="1">
    <source>
        <dbReference type="PROSITE" id="PS50943"/>
    </source>
</evidence>